<dbReference type="GeneID" id="59376663"/>
<evidence type="ECO:0000313" key="3">
    <source>
        <dbReference type="Proteomes" id="UP000623687"/>
    </source>
</evidence>
<feature type="region of interest" description="Disordered" evidence="1">
    <location>
        <begin position="1"/>
        <end position="22"/>
    </location>
</feature>
<comment type="caution">
    <text evidence="2">The sequence shown here is derived from an EMBL/GenBank/DDBJ whole genome shotgun (WGS) entry which is preliminary data.</text>
</comment>
<reference evidence="2" key="1">
    <citation type="submission" date="2019-07" db="EMBL/GenBank/DDBJ databases">
        <authorList>
            <person name="Palmer J.M."/>
        </authorList>
    </citation>
    <scope>NUCLEOTIDE SEQUENCE</scope>
    <source>
        <strain evidence="2">PC9</strain>
    </source>
</reference>
<sequence>MRGGSTEEGDETGGWTREERVGRDEHAYLYGADEVCASNGVVALNANGPGPPLTKLKQTASIAAVEGARVSRPDFEAIAPYDEMDGETTPAEK</sequence>
<protein>
    <submittedName>
        <fullName evidence="2">Uncharacterized protein</fullName>
    </submittedName>
</protein>
<accession>A0A8H6ZXG0</accession>
<dbReference type="RefSeq" id="XP_036632403.1">
    <property type="nucleotide sequence ID" value="XM_036776384.1"/>
</dbReference>
<evidence type="ECO:0000313" key="2">
    <source>
        <dbReference type="EMBL" id="KAF7431125.1"/>
    </source>
</evidence>
<dbReference type="EMBL" id="JACETU010000004">
    <property type="protein sequence ID" value="KAF7431125.1"/>
    <property type="molecule type" value="Genomic_DNA"/>
</dbReference>
<proteinExistence type="predicted"/>
<organism evidence="2 3">
    <name type="scientific">Pleurotus ostreatus</name>
    <name type="common">Oyster mushroom</name>
    <name type="synonym">White-rot fungus</name>
    <dbReference type="NCBI Taxonomy" id="5322"/>
    <lineage>
        <taxon>Eukaryota</taxon>
        <taxon>Fungi</taxon>
        <taxon>Dikarya</taxon>
        <taxon>Basidiomycota</taxon>
        <taxon>Agaricomycotina</taxon>
        <taxon>Agaricomycetes</taxon>
        <taxon>Agaricomycetidae</taxon>
        <taxon>Agaricales</taxon>
        <taxon>Pleurotineae</taxon>
        <taxon>Pleurotaceae</taxon>
        <taxon>Pleurotus</taxon>
    </lineage>
</organism>
<gene>
    <name evidence="2" type="ORF">PC9H_006845</name>
</gene>
<name>A0A8H6ZXG0_PLEOS</name>
<dbReference type="Proteomes" id="UP000623687">
    <property type="component" value="Unassembled WGS sequence"/>
</dbReference>
<keyword evidence="3" id="KW-1185">Reference proteome</keyword>
<dbReference type="AlphaFoldDB" id="A0A8H6ZXG0"/>
<dbReference type="VEuPathDB" id="FungiDB:PC9H_006845"/>
<evidence type="ECO:0000256" key="1">
    <source>
        <dbReference type="SAM" id="MobiDB-lite"/>
    </source>
</evidence>